<evidence type="ECO:0000256" key="18">
    <source>
        <dbReference type="SAM" id="MobiDB-lite"/>
    </source>
</evidence>
<feature type="domain" description="DRBM" evidence="19">
    <location>
        <begin position="1599"/>
        <end position="1664"/>
    </location>
</feature>
<dbReference type="SMART" id="SM00535">
    <property type="entry name" value="RIBOc"/>
    <property type="match status" value="2"/>
</dbReference>
<dbReference type="SUPFAM" id="SSF52540">
    <property type="entry name" value="P-loop containing nucleoside triphosphate hydrolases"/>
    <property type="match status" value="1"/>
</dbReference>
<keyword evidence="10" id="KW-0067">ATP-binding</keyword>
<dbReference type="InterPro" id="IPR006935">
    <property type="entry name" value="Helicase/UvrB_N"/>
</dbReference>
<dbReference type="SUPFAM" id="SSF101690">
    <property type="entry name" value="PAZ domain"/>
    <property type="match status" value="1"/>
</dbReference>
<keyword evidence="17" id="KW-0175">Coiled coil</keyword>
<keyword evidence="11" id="KW-0460">Magnesium</keyword>
<sequence>MDGMVYPPDGEAQDGEEEEDLPIDQDNVILNRPYQEEMIDKAMKENIICALGTGMGKMQVAVSIMKRLEYDFKPWNEGGKRTVFVVPSVPLVEQQVNYIRRWTSFPVEGYHGNCPGLSWTKEFWDQQLEDNCILVLIHDILLKLLLHSLLEVARINLLIFDECHHAVSDHPYREIMQIIQDRLAEQRPRIVGLTASIINCKIKKGEQVGTEMEGLIQKLESCLGAKVCTSIDESIKKHEAKPTLCLESFKENQAGGGEEEAVEGIRKYISWIDSAKSYMTALEKEAKQQKKNIAFTNSTDDKFRMNIARSLALIKSTFAQLLNSLRILGPWCGYQIACMIKKDFEMMLKNSCFSKEMTQPVMMAITELHMFGTLLEIHFRVHKVESRDVAGLLAVSSTKLQKLMEVLRANKPSEQEASMKCIVFVTTRYDAWVLHKFFEFLTLKRDNEFSHIKSGYLVGQLTDYGDAGQFPHRVELCYRQSQATIEKFRRGDINLLIATSVVEEGLNVPSCNFIVRFDRPMNYCSYLQSKGRARAQNSKYIVLTSDEDRAVTEKDLSAYIAMDDTLKKTCLERSIPDARKQKVHFDDKPHDSFRPSGSSAVVTLSSAMSLLQQYLKSMPTERSSLSATRGQFLDTEDTIGTGWFLYRIYMPLSSEVKHPVTGRLMKNRKLAKQSAALECCRLLYEAGAFDLNLLPKERQLLNDMEVIMGDHVKEMVPENEPLPGTKRRRQYYVKRSAAALRNCRPVPDRPLYLYVIRTIPSQQPQLNSASQFMSSESHFIGLLSASPIPQIPPFFVYVLKLEYRIEMAEVRDGLRLSASQIDAVQKFHCAVFEHVLRFSETIAVHFDPKVTDEALYTVPLTRSLDIDWALIDKVKDPAQYVVVSQPAENRKRMKIVAEKFLDGVVVRWYKMADERYLVLRIRADITPRMALKVDESMSYAEYFEKKYGIEIQHQDQPTLETCFCSRQLNTLRYPQAQKEEEEQLSKPRSEQRNRDHLMLVPELCQLFPISATLYVKALILPAVMHRLHWYCEVLDLRQRFREEIGVGCEVADPEGWQPLLYNFHKTPPIASVSSGQNSNAQCLVHVAGEAEPEPTEVDMDKAPNSLPPRGAAANPEVADVNAETIADYGGLVYATYERQRFYMMEKWKKQQRLANPETTLTMIPNGKAKRIKLSHYGPAAHLAEAPVVVDAEFHLDVKKVALPDPNQILNALTTAKASDGFNLERLEVIGDSFLKLSSYIHMFFRFPKRQEGYLTQLCDQQVSNYNLYRLAKERDLHHVVLNQAFEPLENFVPPGYYFDEEESNMLLANSGTKAEKFPSPRVYQALEDKTVADMIEAMTGVFLMHSSARSAQLFMSWMGLHVLPELASSQSKILADRFGYFTASDIPNPMLKDDPDAELVLTRLSAGFDDFEARIAYKFRNKAFLLQALTHSSYDPNDITDCYQRLKYLGDALIDFLVTRYVYDDVKIHKPGVMSDMRSALVNNRTLSHLAVKYNYHNHIKFRSMRLHNMIDAFVETVREENSEILRLEDDMLCTNCDDEEGQAEEAGFEESEAPKALGDVFEAVAGAIFLDSGLSLDVVFKVYYNMMRPQLEYVARHCPRNSVRELMESEGPNCRFGAVEPLGNGRCTMQVTILGKGTFKGRGNNARAAKSNAAKAALMHLNPRYPSVF</sequence>
<dbReference type="PANTHER" id="PTHR14950:SF37">
    <property type="entry name" value="ENDORIBONUCLEASE DICER"/>
    <property type="match status" value="1"/>
</dbReference>
<dbReference type="GO" id="GO:0031054">
    <property type="term" value="P:pre-miRNA processing"/>
    <property type="evidence" value="ECO:0007669"/>
    <property type="project" value="InterPro"/>
</dbReference>
<evidence type="ECO:0000256" key="17">
    <source>
        <dbReference type="SAM" id="Coils"/>
    </source>
</evidence>
<keyword evidence="26" id="KW-1185">Reference proteome</keyword>
<dbReference type="SUPFAM" id="SSF54768">
    <property type="entry name" value="dsRNA-binding domain-like"/>
    <property type="match status" value="1"/>
</dbReference>
<keyword evidence="8" id="KW-0378">Hydrolase</keyword>
<dbReference type="Gene3D" id="3.30.160.380">
    <property type="entry name" value="Dicer dimerisation domain"/>
    <property type="match status" value="1"/>
</dbReference>
<dbReference type="STRING" id="947166.A0A1D1VKX0"/>
<feature type="domain" description="Helicase C-terminal" evidence="23">
    <location>
        <begin position="399"/>
        <end position="583"/>
    </location>
</feature>
<comment type="similarity">
    <text evidence="15 16">Belongs to the helicase family. Dicer subfamily.</text>
</comment>
<proteinExistence type="inferred from homology"/>
<dbReference type="SMART" id="SM00358">
    <property type="entry name" value="DSRM"/>
    <property type="match status" value="1"/>
</dbReference>
<evidence type="ECO:0000256" key="14">
    <source>
        <dbReference type="ARBA" id="ARBA00023211"/>
    </source>
</evidence>
<dbReference type="Gene3D" id="2.170.260.10">
    <property type="entry name" value="paz domain"/>
    <property type="match status" value="1"/>
</dbReference>
<evidence type="ECO:0000256" key="15">
    <source>
        <dbReference type="ARBA" id="ARBA00035116"/>
    </source>
</evidence>
<comment type="cofactor">
    <cofactor evidence="2">
        <name>Mg(2+)</name>
        <dbReference type="ChEBI" id="CHEBI:18420"/>
    </cofactor>
</comment>
<name>A0A1D1VKX0_RAMVA</name>
<keyword evidence="6" id="KW-0547">Nucleotide-binding</keyword>
<gene>
    <name evidence="25" type="primary">RvY_12855-1</name>
    <name evidence="25" type="synonym">RvY_12855.1</name>
    <name evidence="25" type="ORF">RvY_12855</name>
</gene>
<evidence type="ECO:0000256" key="8">
    <source>
        <dbReference type="ARBA" id="ARBA00022801"/>
    </source>
</evidence>
<dbReference type="GO" id="GO:0046872">
    <property type="term" value="F:metal ion binding"/>
    <property type="evidence" value="ECO:0007669"/>
    <property type="project" value="UniProtKB-KW"/>
</dbReference>
<keyword evidence="13" id="KW-0943">RNA-mediated gene silencing</keyword>
<evidence type="ECO:0000256" key="4">
    <source>
        <dbReference type="ARBA" id="ARBA00022723"/>
    </source>
</evidence>
<evidence type="ECO:0000259" key="19">
    <source>
        <dbReference type="PROSITE" id="PS50137"/>
    </source>
</evidence>
<organism evidence="25 26">
    <name type="scientific">Ramazzottius varieornatus</name>
    <name type="common">Water bear</name>
    <name type="synonym">Tardigrade</name>
    <dbReference type="NCBI Taxonomy" id="947166"/>
    <lineage>
        <taxon>Eukaryota</taxon>
        <taxon>Metazoa</taxon>
        <taxon>Ecdysozoa</taxon>
        <taxon>Tardigrada</taxon>
        <taxon>Eutardigrada</taxon>
        <taxon>Parachela</taxon>
        <taxon>Hypsibioidea</taxon>
        <taxon>Ramazzottiidae</taxon>
        <taxon>Ramazzottius</taxon>
    </lineage>
</organism>
<evidence type="ECO:0000313" key="25">
    <source>
        <dbReference type="EMBL" id="GAV02265.1"/>
    </source>
</evidence>
<dbReference type="SMART" id="SM00949">
    <property type="entry name" value="PAZ"/>
    <property type="match status" value="1"/>
</dbReference>
<evidence type="ECO:0000259" key="24">
    <source>
        <dbReference type="PROSITE" id="PS51327"/>
    </source>
</evidence>
<dbReference type="GO" id="GO:0005737">
    <property type="term" value="C:cytoplasm"/>
    <property type="evidence" value="ECO:0007669"/>
    <property type="project" value="TreeGrafter"/>
</dbReference>
<comment type="caution">
    <text evidence="25">The sequence shown here is derived from an EMBL/GenBank/DDBJ whole genome shotgun (WGS) entry which is preliminary data.</text>
</comment>
<dbReference type="InterPro" id="IPR027417">
    <property type="entry name" value="P-loop_NTPase"/>
</dbReference>
<dbReference type="InterPro" id="IPR048512">
    <property type="entry name" value="Dicer_platform"/>
</dbReference>
<dbReference type="InterPro" id="IPR038248">
    <property type="entry name" value="Dicer_dimer_sf"/>
</dbReference>
<feature type="domain" description="RNase III" evidence="20">
    <location>
        <begin position="1408"/>
        <end position="1574"/>
    </location>
</feature>
<protein>
    <submittedName>
        <fullName evidence="25">Uncharacterized protein</fullName>
    </submittedName>
</protein>
<dbReference type="EMBL" id="BDGG01000008">
    <property type="protein sequence ID" value="GAV02265.1"/>
    <property type="molecule type" value="Genomic_DNA"/>
</dbReference>
<dbReference type="GO" id="GO:0030422">
    <property type="term" value="P:siRNA processing"/>
    <property type="evidence" value="ECO:0007669"/>
    <property type="project" value="InterPro"/>
</dbReference>
<keyword evidence="14" id="KW-0464">Manganese</keyword>
<feature type="coiled-coil region" evidence="17">
    <location>
        <begin position="272"/>
        <end position="299"/>
    </location>
</feature>
<dbReference type="InterPro" id="IPR014720">
    <property type="entry name" value="dsRBD_dom"/>
</dbReference>
<feature type="domain" description="RNase III" evidence="20">
    <location>
        <begin position="1211"/>
        <end position="1347"/>
    </location>
</feature>
<evidence type="ECO:0000256" key="5">
    <source>
        <dbReference type="ARBA" id="ARBA00022737"/>
    </source>
</evidence>
<dbReference type="SMART" id="SM00490">
    <property type="entry name" value="HELICc"/>
    <property type="match status" value="1"/>
</dbReference>
<dbReference type="Pfam" id="PF04851">
    <property type="entry name" value="ResIII"/>
    <property type="match status" value="1"/>
</dbReference>
<evidence type="ECO:0000256" key="3">
    <source>
        <dbReference type="ARBA" id="ARBA00022722"/>
    </source>
</evidence>
<dbReference type="GO" id="GO:0003723">
    <property type="term" value="F:RNA binding"/>
    <property type="evidence" value="ECO:0007669"/>
    <property type="project" value="UniProtKB-UniRule"/>
</dbReference>
<keyword evidence="7" id="KW-0255">Endonuclease</keyword>
<dbReference type="PROSITE" id="PS51327">
    <property type="entry name" value="DICER_DSRBF"/>
    <property type="match status" value="1"/>
</dbReference>
<dbReference type="Pfam" id="PF00271">
    <property type="entry name" value="Helicase_C"/>
    <property type="match status" value="1"/>
</dbReference>
<dbReference type="GO" id="GO:0003677">
    <property type="term" value="F:DNA binding"/>
    <property type="evidence" value="ECO:0007669"/>
    <property type="project" value="InterPro"/>
</dbReference>
<feature type="domain" description="Dicer dsRNA-binding fold" evidence="24">
    <location>
        <begin position="607"/>
        <end position="703"/>
    </location>
</feature>
<dbReference type="GO" id="GO:0004386">
    <property type="term" value="F:helicase activity"/>
    <property type="evidence" value="ECO:0007669"/>
    <property type="project" value="UniProtKB-KW"/>
</dbReference>
<dbReference type="Pfam" id="PF03368">
    <property type="entry name" value="Dicer_dimer"/>
    <property type="match status" value="1"/>
</dbReference>
<dbReference type="Proteomes" id="UP000186922">
    <property type="component" value="Unassembled WGS sequence"/>
</dbReference>
<feature type="compositionally biased region" description="Acidic residues" evidence="18">
    <location>
        <begin position="11"/>
        <end position="20"/>
    </location>
</feature>
<feature type="domain" description="PAZ" evidence="21">
    <location>
        <begin position="882"/>
        <end position="1008"/>
    </location>
</feature>
<dbReference type="PROSITE" id="PS50821">
    <property type="entry name" value="PAZ"/>
    <property type="match status" value="1"/>
</dbReference>
<dbReference type="InterPro" id="IPR003100">
    <property type="entry name" value="PAZ_dom"/>
</dbReference>
<dbReference type="SMART" id="SM00487">
    <property type="entry name" value="DEXDc"/>
    <property type="match status" value="1"/>
</dbReference>
<dbReference type="PANTHER" id="PTHR14950">
    <property type="entry name" value="DICER-RELATED"/>
    <property type="match status" value="1"/>
</dbReference>
<dbReference type="GO" id="GO:0004530">
    <property type="term" value="F:deoxyribonuclease I activity"/>
    <property type="evidence" value="ECO:0007669"/>
    <property type="project" value="TreeGrafter"/>
</dbReference>
<dbReference type="Pfam" id="PF02170">
    <property type="entry name" value="PAZ"/>
    <property type="match status" value="1"/>
</dbReference>
<keyword evidence="3" id="KW-0540">Nuclease</keyword>
<keyword evidence="4" id="KW-0479">Metal-binding</keyword>
<evidence type="ECO:0000256" key="16">
    <source>
        <dbReference type="PROSITE-ProRule" id="PRU00657"/>
    </source>
</evidence>
<dbReference type="InterPro" id="IPR044441">
    <property type="entry name" value="DICER_DSRM"/>
</dbReference>
<dbReference type="PROSITE" id="PS50137">
    <property type="entry name" value="DS_RBD"/>
    <property type="match status" value="1"/>
</dbReference>
<evidence type="ECO:0000256" key="7">
    <source>
        <dbReference type="ARBA" id="ARBA00022759"/>
    </source>
</evidence>
<dbReference type="FunFam" id="1.10.1520.10:FF:000005">
    <property type="entry name" value="Putative endoribonuclease dicer"/>
    <property type="match status" value="1"/>
</dbReference>
<dbReference type="SUPFAM" id="SSF69065">
    <property type="entry name" value="RNase III domain-like"/>
    <property type="match status" value="2"/>
</dbReference>
<dbReference type="OrthoDB" id="2392202at2759"/>
<keyword evidence="5" id="KW-0677">Repeat</keyword>
<evidence type="ECO:0000256" key="9">
    <source>
        <dbReference type="ARBA" id="ARBA00022806"/>
    </source>
</evidence>
<evidence type="ECO:0000256" key="12">
    <source>
        <dbReference type="ARBA" id="ARBA00022884"/>
    </source>
</evidence>
<dbReference type="PROSITE" id="PS51192">
    <property type="entry name" value="HELICASE_ATP_BIND_1"/>
    <property type="match status" value="1"/>
</dbReference>
<dbReference type="InterPro" id="IPR005034">
    <property type="entry name" value="Dicer_dimerisation"/>
</dbReference>
<feature type="region of interest" description="Disordered" evidence="18">
    <location>
        <begin position="1"/>
        <end position="20"/>
    </location>
</feature>
<dbReference type="InterPro" id="IPR036085">
    <property type="entry name" value="PAZ_dom_sf"/>
</dbReference>
<evidence type="ECO:0000259" key="23">
    <source>
        <dbReference type="PROSITE" id="PS51194"/>
    </source>
</evidence>
<dbReference type="InterPro" id="IPR036389">
    <property type="entry name" value="RNase_III_sf"/>
</dbReference>
<dbReference type="GO" id="GO:0005524">
    <property type="term" value="F:ATP binding"/>
    <property type="evidence" value="ECO:0007669"/>
    <property type="project" value="UniProtKB-KW"/>
</dbReference>
<evidence type="ECO:0000259" key="22">
    <source>
        <dbReference type="PROSITE" id="PS51192"/>
    </source>
</evidence>
<dbReference type="Gene3D" id="1.10.1520.10">
    <property type="entry name" value="Ribonuclease III domain"/>
    <property type="match status" value="2"/>
</dbReference>
<evidence type="ECO:0000256" key="11">
    <source>
        <dbReference type="ARBA" id="ARBA00022842"/>
    </source>
</evidence>
<keyword evidence="9" id="KW-0347">Helicase</keyword>
<feature type="domain" description="Helicase ATP-binding" evidence="22">
    <location>
        <begin position="38"/>
        <end position="215"/>
    </location>
</feature>
<dbReference type="Gene3D" id="3.40.50.300">
    <property type="entry name" value="P-loop containing nucleotide triphosphate hydrolases"/>
    <property type="match status" value="2"/>
</dbReference>
<keyword evidence="12 16" id="KW-0694">RNA-binding</keyword>
<dbReference type="InterPro" id="IPR001650">
    <property type="entry name" value="Helicase_C-like"/>
</dbReference>
<accession>A0A1D1VKX0</accession>
<dbReference type="InterPro" id="IPR000999">
    <property type="entry name" value="RNase_III_dom"/>
</dbReference>
<evidence type="ECO:0000256" key="1">
    <source>
        <dbReference type="ARBA" id="ARBA00001936"/>
    </source>
</evidence>
<dbReference type="Pfam" id="PF20932">
    <property type="entry name" value="Dicer_dsRBD"/>
    <property type="match status" value="1"/>
</dbReference>
<dbReference type="CDD" id="cd00593">
    <property type="entry name" value="RIBOc"/>
    <property type="match status" value="2"/>
</dbReference>
<evidence type="ECO:0000259" key="21">
    <source>
        <dbReference type="PROSITE" id="PS50821"/>
    </source>
</evidence>
<dbReference type="Pfam" id="PF00636">
    <property type="entry name" value="Ribonuclease_3"/>
    <property type="match status" value="2"/>
</dbReference>
<evidence type="ECO:0000259" key="20">
    <source>
        <dbReference type="PROSITE" id="PS50142"/>
    </source>
</evidence>
<comment type="cofactor">
    <cofactor evidence="1">
        <name>Mn(2+)</name>
        <dbReference type="ChEBI" id="CHEBI:29035"/>
    </cofactor>
</comment>
<dbReference type="PROSITE" id="PS50142">
    <property type="entry name" value="RNASE_3_2"/>
    <property type="match status" value="2"/>
</dbReference>
<dbReference type="InterPro" id="IPR014001">
    <property type="entry name" value="Helicase_ATP-bd"/>
</dbReference>
<dbReference type="Gene3D" id="3.30.160.20">
    <property type="match status" value="1"/>
</dbReference>
<evidence type="ECO:0000256" key="13">
    <source>
        <dbReference type="ARBA" id="ARBA00023158"/>
    </source>
</evidence>
<evidence type="ECO:0000313" key="26">
    <source>
        <dbReference type="Proteomes" id="UP000186922"/>
    </source>
</evidence>
<dbReference type="GO" id="GO:0004525">
    <property type="term" value="F:ribonuclease III activity"/>
    <property type="evidence" value="ECO:0007669"/>
    <property type="project" value="InterPro"/>
</dbReference>
<reference evidence="25 26" key="1">
    <citation type="journal article" date="2016" name="Nat. Commun.">
        <title>Extremotolerant tardigrade genome and improved radiotolerance of human cultured cells by tardigrade-unique protein.</title>
        <authorList>
            <person name="Hashimoto T."/>
            <person name="Horikawa D.D."/>
            <person name="Saito Y."/>
            <person name="Kuwahara H."/>
            <person name="Kozuka-Hata H."/>
            <person name="Shin-I T."/>
            <person name="Minakuchi Y."/>
            <person name="Ohishi K."/>
            <person name="Motoyama A."/>
            <person name="Aizu T."/>
            <person name="Enomoto A."/>
            <person name="Kondo K."/>
            <person name="Tanaka S."/>
            <person name="Hara Y."/>
            <person name="Koshikawa S."/>
            <person name="Sagara H."/>
            <person name="Miura T."/>
            <person name="Yokobori S."/>
            <person name="Miyagawa K."/>
            <person name="Suzuki Y."/>
            <person name="Kubo T."/>
            <person name="Oyama M."/>
            <person name="Kohara Y."/>
            <person name="Fujiyama A."/>
            <person name="Arakawa K."/>
            <person name="Katayama T."/>
            <person name="Toyoda A."/>
            <person name="Kunieda T."/>
        </authorList>
    </citation>
    <scope>NUCLEOTIDE SEQUENCE [LARGE SCALE GENOMIC DNA]</scope>
    <source>
        <strain evidence="25 26">YOKOZUNA-1</strain>
    </source>
</reference>
<dbReference type="GO" id="GO:0006309">
    <property type="term" value="P:apoptotic DNA fragmentation"/>
    <property type="evidence" value="ECO:0007669"/>
    <property type="project" value="TreeGrafter"/>
</dbReference>
<evidence type="ECO:0000256" key="10">
    <source>
        <dbReference type="ARBA" id="ARBA00022840"/>
    </source>
</evidence>
<dbReference type="PROSITE" id="PS51194">
    <property type="entry name" value="HELICASE_CTER"/>
    <property type="match status" value="1"/>
</dbReference>
<evidence type="ECO:0000256" key="6">
    <source>
        <dbReference type="ARBA" id="ARBA00022741"/>
    </source>
</evidence>
<dbReference type="GO" id="GO:0005634">
    <property type="term" value="C:nucleus"/>
    <property type="evidence" value="ECO:0007669"/>
    <property type="project" value="TreeGrafter"/>
</dbReference>
<evidence type="ECO:0000256" key="2">
    <source>
        <dbReference type="ARBA" id="ARBA00001946"/>
    </source>
</evidence>
<dbReference type="Pfam" id="PF20931">
    <property type="entry name" value="Dicer_platform"/>
    <property type="match status" value="1"/>
</dbReference>